<dbReference type="InterPro" id="IPR050811">
    <property type="entry name" value="Phosphate_ABC_transporter"/>
</dbReference>
<dbReference type="AlphaFoldDB" id="A0A1I3V3U4"/>
<evidence type="ECO:0000259" key="3">
    <source>
        <dbReference type="PROSITE" id="PS51123"/>
    </source>
</evidence>
<organism evidence="4 5">
    <name type="scientific">Jannaschia pohangensis</name>
    <dbReference type="NCBI Taxonomy" id="390807"/>
    <lineage>
        <taxon>Bacteria</taxon>
        <taxon>Pseudomonadati</taxon>
        <taxon>Pseudomonadota</taxon>
        <taxon>Alphaproteobacteria</taxon>
        <taxon>Rhodobacterales</taxon>
        <taxon>Roseobacteraceae</taxon>
        <taxon>Jannaschia</taxon>
    </lineage>
</organism>
<gene>
    <name evidence="4" type="ORF">SAMN04488095_0077</name>
</gene>
<proteinExistence type="predicted"/>
<evidence type="ECO:0000313" key="5">
    <source>
        <dbReference type="Proteomes" id="UP000199110"/>
    </source>
</evidence>
<sequence length="514" mass="54581">MKSFGKSLSTAMMLTIIPQVVPADVVTVSSKDNAVSITGELLSFDDDTVTLSTEIGELRLDRASINCEGAACPRAVTGFSMQVAVTDPTLTPLLQFMMDDFARSKGLVAVSVPDSEGGLDRIEILAEEGSALDVMPYGPADGFAALIEGRVDLALTSNAVPAAMADGYAASGKTDLRDPRRERVIALDAIVPVVHPSNTIRSLTIEEIALIAAGRIANWAELGGDDAPIRMILPAEGSALDITLSELVLEPNRIRLRRSAERSADGQAALAAVKEDPNAITITGMSETAGTNAVPIRQVCGPLAHATDFTVKAEEYPLSHRILGYTGADAYQGNEGEFLSYMVSPEAQGLITKAGLVDQTIVAKPVGEQGTRMTSAILTAGNGTGLGLVQDFTRDLATADRLSTTFRFTSGSVRLDTKSLDDVERMVDFLISPEARLREILIIGFTDDVGRFDLNTRLALQRATNVRDALLSATGGDTLAGRVQVSSYGPLAPVGCNETAEGRDSNRRVEIWLR</sequence>
<evidence type="ECO:0000256" key="1">
    <source>
        <dbReference type="ARBA" id="ARBA00022729"/>
    </source>
</evidence>
<dbReference type="PANTHER" id="PTHR30570:SF1">
    <property type="entry name" value="PHOSPHATE-BINDING PROTEIN PSTS"/>
    <property type="match status" value="1"/>
</dbReference>
<accession>A0A1I3V3U4</accession>
<dbReference type="Pfam" id="PF12849">
    <property type="entry name" value="PBP_like_2"/>
    <property type="match status" value="1"/>
</dbReference>
<keyword evidence="2" id="KW-0472">Membrane</keyword>
<dbReference type="STRING" id="390807.SAMN04488095_0077"/>
<protein>
    <submittedName>
        <fullName evidence="4">Phosphate ABC transporter substrate-binding protein, PhoT family</fullName>
    </submittedName>
</protein>
<keyword evidence="1" id="KW-0732">Signal</keyword>
<feature type="domain" description="OmpA-like" evidence="3">
    <location>
        <begin position="395"/>
        <end position="514"/>
    </location>
</feature>
<evidence type="ECO:0000313" key="4">
    <source>
        <dbReference type="EMBL" id="SFJ89790.1"/>
    </source>
</evidence>
<dbReference type="Gene3D" id="3.40.190.10">
    <property type="entry name" value="Periplasmic binding protein-like II"/>
    <property type="match status" value="2"/>
</dbReference>
<dbReference type="Proteomes" id="UP000199110">
    <property type="component" value="Unassembled WGS sequence"/>
</dbReference>
<dbReference type="InterPro" id="IPR006665">
    <property type="entry name" value="OmpA-like"/>
</dbReference>
<dbReference type="CDD" id="cd07185">
    <property type="entry name" value="OmpA_C-like"/>
    <property type="match status" value="1"/>
</dbReference>
<evidence type="ECO:0000256" key="2">
    <source>
        <dbReference type="PROSITE-ProRule" id="PRU00473"/>
    </source>
</evidence>
<dbReference type="SUPFAM" id="SSF103088">
    <property type="entry name" value="OmpA-like"/>
    <property type="match status" value="1"/>
</dbReference>
<dbReference type="InterPro" id="IPR024370">
    <property type="entry name" value="PBP_domain"/>
</dbReference>
<dbReference type="EMBL" id="FORA01000014">
    <property type="protein sequence ID" value="SFJ89790.1"/>
    <property type="molecule type" value="Genomic_DNA"/>
</dbReference>
<reference evidence="4 5" key="1">
    <citation type="submission" date="2016-10" db="EMBL/GenBank/DDBJ databases">
        <authorList>
            <person name="de Groot N.N."/>
        </authorList>
    </citation>
    <scope>NUCLEOTIDE SEQUENCE [LARGE SCALE GENOMIC DNA]</scope>
    <source>
        <strain evidence="4 5">DSM 19073</strain>
    </source>
</reference>
<keyword evidence="5" id="KW-1185">Reference proteome</keyword>
<dbReference type="Gene3D" id="3.30.1330.60">
    <property type="entry name" value="OmpA-like domain"/>
    <property type="match status" value="1"/>
</dbReference>
<name>A0A1I3V3U4_9RHOB</name>
<dbReference type="GO" id="GO:0016020">
    <property type="term" value="C:membrane"/>
    <property type="evidence" value="ECO:0007669"/>
    <property type="project" value="UniProtKB-UniRule"/>
</dbReference>
<dbReference type="InterPro" id="IPR036737">
    <property type="entry name" value="OmpA-like_sf"/>
</dbReference>
<dbReference type="OrthoDB" id="9790048at2"/>
<dbReference type="PANTHER" id="PTHR30570">
    <property type="entry name" value="PERIPLASMIC PHOSPHATE BINDING COMPONENT OF PHOSPHATE ABC TRANSPORTER"/>
    <property type="match status" value="1"/>
</dbReference>
<dbReference type="SUPFAM" id="SSF53850">
    <property type="entry name" value="Periplasmic binding protein-like II"/>
    <property type="match status" value="1"/>
</dbReference>
<dbReference type="PROSITE" id="PS51123">
    <property type="entry name" value="OMPA_2"/>
    <property type="match status" value="1"/>
</dbReference>
<dbReference type="Pfam" id="PF00691">
    <property type="entry name" value="OmpA"/>
    <property type="match status" value="1"/>
</dbReference>